<evidence type="ECO:0000256" key="1">
    <source>
        <dbReference type="SAM" id="MobiDB-lite"/>
    </source>
</evidence>
<accession>A0A0L0VZW1</accession>
<evidence type="ECO:0000313" key="3">
    <source>
        <dbReference type="Proteomes" id="UP000054564"/>
    </source>
</evidence>
<feature type="region of interest" description="Disordered" evidence="1">
    <location>
        <begin position="294"/>
        <end position="326"/>
    </location>
</feature>
<evidence type="ECO:0000313" key="2">
    <source>
        <dbReference type="EMBL" id="KNF04757.1"/>
    </source>
</evidence>
<dbReference type="Proteomes" id="UP000054564">
    <property type="component" value="Unassembled WGS sequence"/>
</dbReference>
<gene>
    <name evidence="2" type="ORF">PSTG_02237</name>
</gene>
<organism evidence="2 3">
    <name type="scientific">Puccinia striiformis f. sp. tritici PST-78</name>
    <dbReference type="NCBI Taxonomy" id="1165861"/>
    <lineage>
        <taxon>Eukaryota</taxon>
        <taxon>Fungi</taxon>
        <taxon>Dikarya</taxon>
        <taxon>Basidiomycota</taxon>
        <taxon>Pucciniomycotina</taxon>
        <taxon>Pucciniomycetes</taxon>
        <taxon>Pucciniales</taxon>
        <taxon>Pucciniaceae</taxon>
        <taxon>Puccinia</taxon>
    </lineage>
</organism>
<name>A0A0L0VZW1_9BASI</name>
<feature type="region of interest" description="Disordered" evidence="1">
    <location>
        <begin position="251"/>
        <end position="277"/>
    </location>
</feature>
<dbReference type="EMBL" id="AJIL01000011">
    <property type="protein sequence ID" value="KNF04757.1"/>
    <property type="molecule type" value="Genomic_DNA"/>
</dbReference>
<proteinExistence type="predicted"/>
<reference evidence="3" key="1">
    <citation type="submission" date="2014-03" db="EMBL/GenBank/DDBJ databases">
        <title>The Genome Sequence of Puccinia striiformis f. sp. tritici PST-78.</title>
        <authorList>
            <consortium name="The Broad Institute Genome Sequencing Platform"/>
            <person name="Cuomo C."/>
            <person name="Hulbert S."/>
            <person name="Chen X."/>
            <person name="Walker B."/>
            <person name="Young S.K."/>
            <person name="Zeng Q."/>
            <person name="Gargeya S."/>
            <person name="Fitzgerald M."/>
            <person name="Haas B."/>
            <person name="Abouelleil A."/>
            <person name="Alvarado L."/>
            <person name="Arachchi H.M."/>
            <person name="Berlin A.M."/>
            <person name="Chapman S.B."/>
            <person name="Goldberg J."/>
            <person name="Griggs A."/>
            <person name="Gujja S."/>
            <person name="Hansen M."/>
            <person name="Howarth C."/>
            <person name="Imamovic A."/>
            <person name="Larimer J."/>
            <person name="McCowan C."/>
            <person name="Montmayeur A."/>
            <person name="Murphy C."/>
            <person name="Neiman D."/>
            <person name="Pearson M."/>
            <person name="Priest M."/>
            <person name="Roberts A."/>
            <person name="Saif S."/>
            <person name="Shea T."/>
            <person name="Sisk P."/>
            <person name="Sykes S."/>
            <person name="Wortman J."/>
            <person name="Nusbaum C."/>
            <person name="Birren B."/>
        </authorList>
    </citation>
    <scope>NUCLEOTIDE SEQUENCE [LARGE SCALE GENOMIC DNA]</scope>
    <source>
        <strain evidence="3">race PST-78</strain>
    </source>
</reference>
<feature type="compositionally biased region" description="Low complexity" evidence="1">
    <location>
        <begin position="294"/>
        <end position="322"/>
    </location>
</feature>
<dbReference type="AlphaFoldDB" id="A0A0L0VZW1"/>
<comment type="caution">
    <text evidence="2">The sequence shown here is derived from an EMBL/GenBank/DDBJ whole genome shotgun (WGS) entry which is preliminary data.</text>
</comment>
<sequence length="380" mass="42545">MRLRLIRNNPCKVGIYSSYISGSNKITPSIRTSMKLHVATLLISLALVGGLLGKPVNLVTDPGEQATQMYHNYWGAHATGVAGDHTSYQWVPSGPIVVPAKQAKRVKKTDFNSLLHDPHPRIGGELGIKVIRTAWVTDNPSASKALGTLYRDGEYIIDGKKVKPYRAVILYNHHQAMLYIHSLNEQTARLRIWFPEDQFHSREIELKPGTTYKTPVDRGYNWPNRRPVMHFLGFKPEPGESTLSKEARIIQRKPPSPGQETSPPLSPGNYGGYPSHLDLQKISEGHWNSVYSPKSYPSTSSSGSDHGSEGMRSPGSSSSSLSDHYELFPNNLDPEFLRQEHFFDHSYPSRFFPESPRTGGNQRGGDSLYLRPMYSEEESS</sequence>
<feature type="region of interest" description="Disordered" evidence="1">
    <location>
        <begin position="347"/>
        <end position="380"/>
    </location>
</feature>
<protein>
    <submittedName>
        <fullName evidence="2">Uncharacterized protein</fullName>
    </submittedName>
</protein>
<keyword evidence="3" id="KW-1185">Reference proteome</keyword>